<feature type="binding site" evidence="10">
    <location>
        <begin position="10"/>
        <end position="15"/>
    </location>
    <ligand>
        <name>substrate</name>
    </ligand>
</feature>
<dbReference type="InterPro" id="IPR018022">
    <property type="entry name" value="IPT"/>
</dbReference>
<accession>A0A7V3PUP9</accession>
<proteinExistence type="inferred from homology"/>
<feature type="binding site" evidence="10">
    <location>
        <begin position="8"/>
        <end position="15"/>
    </location>
    <ligand>
        <name>ATP</name>
        <dbReference type="ChEBI" id="CHEBI:30616"/>
    </ligand>
</feature>
<dbReference type="SUPFAM" id="SSF52540">
    <property type="entry name" value="P-loop containing nucleoside triphosphate hydrolases"/>
    <property type="match status" value="1"/>
</dbReference>
<evidence type="ECO:0000256" key="5">
    <source>
        <dbReference type="ARBA" id="ARBA00022694"/>
    </source>
</evidence>
<dbReference type="EMBL" id="DTMZ01000179">
    <property type="protein sequence ID" value="HGD13851.1"/>
    <property type="molecule type" value="Genomic_DNA"/>
</dbReference>
<comment type="function">
    <text evidence="2 10 12">Catalyzes the transfer of a dimethylallyl group onto the adenine at position 37 in tRNAs that read codons beginning with uridine, leading to the formation of N6-(dimethylallyl)adenosine (i(6)A).</text>
</comment>
<protein>
    <recommendedName>
        <fullName evidence="10">tRNA dimethylallyltransferase</fullName>
        <ecNumber evidence="10">2.5.1.75</ecNumber>
    </recommendedName>
    <alternativeName>
        <fullName evidence="10">Dimethylallyl diphosphate:tRNA dimethylallyltransferase</fullName>
        <shortName evidence="10">DMAPP:tRNA dimethylallyltransferase</shortName>
        <shortName evidence="10">DMATase</shortName>
    </alternativeName>
    <alternativeName>
        <fullName evidence="10">Isopentenyl-diphosphate:tRNA isopentenyltransferase</fullName>
        <shortName evidence="10">IPP transferase</shortName>
        <shortName evidence="10">IPPT</shortName>
        <shortName evidence="10">IPTase</shortName>
    </alternativeName>
</protein>
<dbReference type="InterPro" id="IPR039657">
    <property type="entry name" value="Dimethylallyltransferase"/>
</dbReference>
<dbReference type="GO" id="GO:0005524">
    <property type="term" value="F:ATP binding"/>
    <property type="evidence" value="ECO:0007669"/>
    <property type="project" value="UniProtKB-UniRule"/>
</dbReference>
<keyword evidence="7 10" id="KW-0067">ATP-binding</keyword>
<comment type="caution">
    <text evidence="14">The sequence shown here is derived from an EMBL/GenBank/DDBJ whole genome shotgun (WGS) entry which is preliminary data.</text>
</comment>
<dbReference type="GO" id="GO:0052381">
    <property type="term" value="F:tRNA dimethylallyltransferase activity"/>
    <property type="evidence" value="ECO:0007669"/>
    <property type="project" value="UniProtKB-UniRule"/>
</dbReference>
<evidence type="ECO:0000256" key="11">
    <source>
        <dbReference type="RuleBase" id="RU003783"/>
    </source>
</evidence>
<name>A0A7V3PUP9_UNCW3</name>
<keyword evidence="6 10" id="KW-0547">Nucleotide-binding</keyword>
<feature type="region of interest" description="Interaction with substrate tRNA" evidence="10">
    <location>
        <begin position="33"/>
        <end position="36"/>
    </location>
</feature>
<evidence type="ECO:0000256" key="9">
    <source>
        <dbReference type="ARBA" id="ARBA00049563"/>
    </source>
</evidence>
<organism evidence="14">
    <name type="scientific">candidate division WOR-3 bacterium</name>
    <dbReference type="NCBI Taxonomy" id="2052148"/>
    <lineage>
        <taxon>Bacteria</taxon>
        <taxon>Bacteria division WOR-3</taxon>
    </lineage>
</organism>
<feature type="region of interest" description="Interaction with substrate tRNA" evidence="10">
    <location>
        <begin position="153"/>
        <end position="157"/>
    </location>
</feature>
<dbReference type="Pfam" id="PF01715">
    <property type="entry name" value="IPPT"/>
    <property type="match status" value="1"/>
</dbReference>
<evidence type="ECO:0000256" key="1">
    <source>
        <dbReference type="ARBA" id="ARBA00001946"/>
    </source>
</evidence>
<feature type="site" description="Interaction with substrate tRNA" evidence="10">
    <location>
        <position position="121"/>
    </location>
</feature>
<evidence type="ECO:0000256" key="3">
    <source>
        <dbReference type="ARBA" id="ARBA00005842"/>
    </source>
</evidence>
<dbReference type="NCBIfam" id="TIGR00174">
    <property type="entry name" value="miaA"/>
    <property type="match status" value="1"/>
</dbReference>
<evidence type="ECO:0000256" key="6">
    <source>
        <dbReference type="ARBA" id="ARBA00022741"/>
    </source>
</evidence>
<comment type="cofactor">
    <cofactor evidence="1 10">
        <name>Mg(2+)</name>
        <dbReference type="ChEBI" id="CHEBI:18420"/>
    </cofactor>
</comment>
<dbReference type="PANTHER" id="PTHR11088:SF60">
    <property type="entry name" value="TRNA DIMETHYLALLYLTRANSFERASE"/>
    <property type="match status" value="1"/>
</dbReference>
<dbReference type="EC" id="2.5.1.75" evidence="10"/>
<comment type="subunit">
    <text evidence="10">Monomer.</text>
</comment>
<comment type="similarity">
    <text evidence="3 10 13">Belongs to the IPP transferase family.</text>
</comment>
<sequence length="312" mass="35915">MKVFVLTGPTGVGKSEVGVALAKKYDLDIISADSRQIYRYFDIGTDKPRLEERKQVRFHLIDFVEPSDNYSAADFARDARKIIANLIEQQRRFIIVGGANFYLHALFKPLFNVPRVNYELRSRLMTKSSAELYNQLKQLDPVRAAQLHPNDRQRIIRALEIYELTGKTFTEHAKEQTEGSDLQPFYVVLTMPRMLLYERINQRFDRMMAEGLLAEVQNLYRRGVGLNTPGAQGYGYRELFLYLEGKLDLISAVDLAKKRTREYAKRQLTWLHSLSAVNWVEVNSTIEAVGKIESLLLSAYNLTSEQKLKKGV</sequence>
<comment type="caution">
    <text evidence="10">Lacks conserved residue(s) required for the propagation of feature annotation.</text>
</comment>
<dbReference type="InterPro" id="IPR027417">
    <property type="entry name" value="P-loop_NTPase"/>
</dbReference>
<evidence type="ECO:0000256" key="12">
    <source>
        <dbReference type="RuleBase" id="RU003784"/>
    </source>
</evidence>
<evidence type="ECO:0000313" key="14">
    <source>
        <dbReference type="EMBL" id="HGD13851.1"/>
    </source>
</evidence>
<evidence type="ECO:0000256" key="10">
    <source>
        <dbReference type="HAMAP-Rule" id="MF_00185"/>
    </source>
</evidence>
<gene>
    <name evidence="10 14" type="primary">miaA</name>
    <name evidence="14" type="ORF">ENX16_07240</name>
</gene>
<comment type="catalytic activity">
    <reaction evidence="9 10 11">
        <text>adenosine(37) in tRNA + dimethylallyl diphosphate = N(6)-dimethylallyladenosine(37) in tRNA + diphosphate</text>
        <dbReference type="Rhea" id="RHEA:26482"/>
        <dbReference type="Rhea" id="RHEA-COMP:10162"/>
        <dbReference type="Rhea" id="RHEA-COMP:10375"/>
        <dbReference type="ChEBI" id="CHEBI:33019"/>
        <dbReference type="ChEBI" id="CHEBI:57623"/>
        <dbReference type="ChEBI" id="CHEBI:74411"/>
        <dbReference type="ChEBI" id="CHEBI:74415"/>
        <dbReference type="EC" id="2.5.1.75"/>
    </reaction>
</comment>
<dbReference type="AlphaFoldDB" id="A0A7V3PUP9"/>
<dbReference type="Gene3D" id="1.10.20.140">
    <property type="match status" value="1"/>
</dbReference>
<keyword evidence="4 10" id="KW-0808">Transferase</keyword>
<evidence type="ECO:0000256" key="2">
    <source>
        <dbReference type="ARBA" id="ARBA00003213"/>
    </source>
</evidence>
<keyword evidence="8 10" id="KW-0460">Magnesium</keyword>
<dbReference type="Gene3D" id="3.40.50.300">
    <property type="entry name" value="P-loop containing nucleotide triphosphate hydrolases"/>
    <property type="match status" value="1"/>
</dbReference>
<keyword evidence="5 10" id="KW-0819">tRNA processing</keyword>
<evidence type="ECO:0000256" key="13">
    <source>
        <dbReference type="RuleBase" id="RU003785"/>
    </source>
</evidence>
<evidence type="ECO:0000256" key="7">
    <source>
        <dbReference type="ARBA" id="ARBA00022840"/>
    </source>
</evidence>
<dbReference type="GO" id="GO:0006400">
    <property type="term" value="P:tRNA modification"/>
    <property type="evidence" value="ECO:0007669"/>
    <property type="project" value="TreeGrafter"/>
</dbReference>
<dbReference type="PANTHER" id="PTHR11088">
    <property type="entry name" value="TRNA DIMETHYLALLYLTRANSFERASE"/>
    <property type="match status" value="1"/>
</dbReference>
<dbReference type="HAMAP" id="MF_00185">
    <property type="entry name" value="IPP_trans"/>
    <property type="match status" value="1"/>
</dbReference>
<evidence type="ECO:0000256" key="8">
    <source>
        <dbReference type="ARBA" id="ARBA00022842"/>
    </source>
</evidence>
<evidence type="ECO:0000256" key="4">
    <source>
        <dbReference type="ARBA" id="ARBA00022679"/>
    </source>
</evidence>
<reference evidence="14" key="1">
    <citation type="journal article" date="2020" name="mSystems">
        <title>Genome- and Community-Level Interaction Insights into Carbon Utilization and Element Cycling Functions of Hydrothermarchaeota in Hydrothermal Sediment.</title>
        <authorList>
            <person name="Zhou Z."/>
            <person name="Liu Y."/>
            <person name="Xu W."/>
            <person name="Pan J."/>
            <person name="Luo Z.H."/>
            <person name="Li M."/>
        </authorList>
    </citation>
    <scope>NUCLEOTIDE SEQUENCE [LARGE SCALE GENOMIC DNA]</scope>
    <source>
        <strain evidence="14">SpSt-914</strain>
    </source>
</reference>